<evidence type="ECO:0000256" key="6">
    <source>
        <dbReference type="ARBA" id="ARBA00023242"/>
    </source>
</evidence>
<evidence type="ECO:0000256" key="1">
    <source>
        <dbReference type="ARBA" id="ARBA00004123"/>
    </source>
</evidence>
<keyword evidence="3" id="KW-0677">Repeat</keyword>
<keyword evidence="6" id="KW-0539">Nucleus</keyword>
<dbReference type="AlphaFoldDB" id="A0A8K0SR90"/>
<evidence type="ECO:0000256" key="4">
    <source>
        <dbReference type="ARBA" id="ARBA00022771"/>
    </source>
</evidence>
<dbReference type="PROSITE" id="PS50157">
    <property type="entry name" value="ZINC_FINGER_C2H2_2"/>
    <property type="match status" value="2"/>
</dbReference>
<keyword evidence="10" id="KW-1185">Reference proteome</keyword>
<dbReference type="InterPro" id="IPR050888">
    <property type="entry name" value="ZnF_C2H2-type_TF"/>
</dbReference>
<dbReference type="EMBL" id="JAGPNK010000007">
    <property type="protein sequence ID" value="KAH7318187.1"/>
    <property type="molecule type" value="Genomic_DNA"/>
</dbReference>
<dbReference type="Proteomes" id="UP000813444">
    <property type="component" value="Unassembled WGS sequence"/>
</dbReference>
<dbReference type="InterPro" id="IPR036236">
    <property type="entry name" value="Znf_C2H2_sf"/>
</dbReference>
<dbReference type="GO" id="GO:0008270">
    <property type="term" value="F:zinc ion binding"/>
    <property type="evidence" value="ECO:0007669"/>
    <property type="project" value="UniProtKB-KW"/>
</dbReference>
<dbReference type="InterPro" id="IPR013087">
    <property type="entry name" value="Znf_C2H2_type"/>
</dbReference>
<dbReference type="PROSITE" id="PS00028">
    <property type="entry name" value="ZINC_FINGER_C2H2_1"/>
    <property type="match status" value="2"/>
</dbReference>
<keyword evidence="5" id="KW-0862">Zinc</keyword>
<dbReference type="SMART" id="SM00355">
    <property type="entry name" value="ZnF_C2H2"/>
    <property type="match status" value="3"/>
</dbReference>
<dbReference type="SUPFAM" id="SSF57667">
    <property type="entry name" value="beta-beta-alpha zinc fingers"/>
    <property type="match status" value="1"/>
</dbReference>
<keyword evidence="2" id="KW-0479">Metal-binding</keyword>
<accession>A0A8K0SR90</accession>
<evidence type="ECO:0000256" key="5">
    <source>
        <dbReference type="ARBA" id="ARBA00022833"/>
    </source>
</evidence>
<comment type="caution">
    <text evidence="9">The sequence shown here is derived from an EMBL/GenBank/DDBJ whole genome shotgun (WGS) entry which is preliminary data.</text>
</comment>
<keyword evidence="4 7" id="KW-0863">Zinc-finger</keyword>
<evidence type="ECO:0000259" key="8">
    <source>
        <dbReference type="PROSITE" id="PS50157"/>
    </source>
</evidence>
<organism evidence="9 10">
    <name type="scientific">Stachybotrys elegans</name>
    <dbReference type="NCBI Taxonomy" id="80388"/>
    <lineage>
        <taxon>Eukaryota</taxon>
        <taxon>Fungi</taxon>
        <taxon>Dikarya</taxon>
        <taxon>Ascomycota</taxon>
        <taxon>Pezizomycotina</taxon>
        <taxon>Sordariomycetes</taxon>
        <taxon>Hypocreomycetidae</taxon>
        <taxon>Hypocreales</taxon>
        <taxon>Stachybotryaceae</taxon>
        <taxon>Stachybotrys</taxon>
    </lineage>
</organism>
<feature type="domain" description="C2H2-type" evidence="8">
    <location>
        <begin position="186"/>
        <end position="212"/>
    </location>
</feature>
<reference evidence="9" key="1">
    <citation type="journal article" date="2021" name="Nat. Commun.">
        <title>Genetic determinants of endophytism in the Arabidopsis root mycobiome.</title>
        <authorList>
            <person name="Mesny F."/>
            <person name="Miyauchi S."/>
            <person name="Thiergart T."/>
            <person name="Pickel B."/>
            <person name="Atanasova L."/>
            <person name="Karlsson M."/>
            <person name="Huettel B."/>
            <person name="Barry K.W."/>
            <person name="Haridas S."/>
            <person name="Chen C."/>
            <person name="Bauer D."/>
            <person name="Andreopoulos W."/>
            <person name="Pangilinan J."/>
            <person name="LaButti K."/>
            <person name="Riley R."/>
            <person name="Lipzen A."/>
            <person name="Clum A."/>
            <person name="Drula E."/>
            <person name="Henrissat B."/>
            <person name="Kohler A."/>
            <person name="Grigoriev I.V."/>
            <person name="Martin F.M."/>
            <person name="Hacquard S."/>
        </authorList>
    </citation>
    <scope>NUCLEOTIDE SEQUENCE</scope>
    <source>
        <strain evidence="9">MPI-CAGE-CH-0235</strain>
    </source>
</reference>
<evidence type="ECO:0000256" key="7">
    <source>
        <dbReference type="PROSITE-ProRule" id="PRU00042"/>
    </source>
</evidence>
<name>A0A8K0SR90_9HYPO</name>
<evidence type="ECO:0000256" key="2">
    <source>
        <dbReference type="ARBA" id="ARBA00022723"/>
    </source>
</evidence>
<dbReference type="GO" id="GO:0005634">
    <property type="term" value="C:nucleus"/>
    <property type="evidence" value="ECO:0007669"/>
    <property type="project" value="UniProtKB-SubCell"/>
</dbReference>
<sequence length="303" mass="33702">MENNPSAMNGESCGQWLCKPCYVLFGSREALIEHQLQMRKAGEAGHICCKVCGQGFVHEKLELAHMLEVHSKEQGLDCPGCTKGPYPRLGNLLHHIETGECTSLSLSELERMRIKKLDFVRKLRALTNDTVKSDYSAYVDPYHKFNAEGRGVQQGVGSLAAENVPLHPEHPNFRSAHYYNPYSEKYSCPMIACNKTFAKPKGLVSHLLSPVHGTKVYRCPYCNSEFKSLQSIASHAESAGVRCKLRGTDQFGAFIDQLTAGLIDVLKERHDDGTPKFKTNDQARDKIASFRANEVAENSNAQA</sequence>
<comment type="subcellular location">
    <subcellularLocation>
        <location evidence="1">Nucleus</location>
    </subcellularLocation>
</comment>
<gene>
    <name evidence="9" type="ORF">B0I35DRAFT_478720</name>
</gene>
<evidence type="ECO:0000313" key="10">
    <source>
        <dbReference type="Proteomes" id="UP000813444"/>
    </source>
</evidence>
<evidence type="ECO:0000313" key="9">
    <source>
        <dbReference type="EMBL" id="KAH7318187.1"/>
    </source>
</evidence>
<protein>
    <recommendedName>
        <fullName evidence="8">C2H2-type domain-containing protein</fullName>
    </recommendedName>
</protein>
<dbReference type="OrthoDB" id="8117402at2759"/>
<dbReference type="PANTHER" id="PTHR24406">
    <property type="entry name" value="TRANSCRIPTIONAL REPRESSOR CTCFL-RELATED"/>
    <property type="match status" value="1"/>
</dbReference>
<evidence type="ECO:0000256" key="3">
    <source>
        <dbReference type="ARBA" id="ARBA00022737"/>
    </source>
</evidence>
<proteinExistence type="predicted"/>
<dbReference type="Gene3D" id="3.30.160.60">
    <property type="entry name" value="Classic Zinc Finger"/>
    <property type="match status" value="1"/>
</dbReference>
<feature type="domain" description="C2H2-type" evidence="8">
    <location>
        <begin position="47"/>
        <end position="75"/>
    </location>
</feature>